<evidence type="ECO:0000313" key="5">
    <source>
        <dbReference type="Proteomes" id="UP000663873"/>
    </source>
</evidence>
<dbReference type="Proteomes" id="UP000663873">
    <property type="component" value="Unassembled WGS sequence"/>
</dbReference>
<comment type="caution">
    <text evidence="3">The sequence shown here is derived from an EMBL/GenBank/DDBJ whole genome shotgun (WGS) entry which is preliminary data.</text>
</comment>
<dbReference type="AlphaFoldDB" id="A0A822FAJ7"/>
<keyword evidence="1" id="KW-0812">Transmembrane</keyword>
<keyword evidence="1" id="KW-1133">Transmembrane helix</keyword>
<reference evidence="3" key="1">
    <citation type="submission" date="2021-02" db="EMBL/GenBank/DDBJ databases">
        <authorList>
            <person name="Nowell W R."/>
        </authorList>
    </citation>
    <scope>NUCLEOTIDE SEQUENCE</scope>
</reference>
<evidence type="ECO:0000313" key="2">
    <source>
        <dbReference type="EMBL" id="CAF4911272.1"/>
    </source>
</evidence>
<sequence>MITKQRIEYVFLCFITIIINIQLTSEQGFEQDYYRYLQQFGYTPKVEGRRLFSVITRSSYTEGI</sequence>
<dbReference type="Proteomes" id="UP000663848">
    <property type="component" value="Unassembled WGS sequence"/>
</dbReference>
<dbReference type="EMBL" id="CAJOBR010082093">
    <property type="protein sequence ID" value="CAF5125610.1"/>
    <property type="molecule type" value="Genomic_DNA"/>
</dbReference>
<feature type="transmembrane region" description="Helical" evidence="1">
    <location>
        <begin position="7"/>
        <end position="25"/>
    </location>
</feature>
<proteinExistence type="predicted"/>
<gene>
    <name evidence="3" type="ORF">QYT958_LOCUS46372</name>
    <name evidence="2" type="ORF">UJA718_LOCUS45982</name>
</gene>
<dbReference type="EMBL" id="CAJOBP010079908">
    <property type="protein sequence ID" value="CAF4911272.1"/>
    <property type="molecule type" value="Genomic_DNA"/>
</dbReference>
<evidence type="ECO:0000313" key="4">
    <source>
        <dbReference type="Proteomes" id="UP000663848"/>
    </source>
</evidence>
<protein>
    <submittedName>
        <fullName evidence="3">Uncharacterized protein</fullName>
    </submittedName>
</protein>
<accession>A0A822FAJ7</accession>
<evidence type="ECO:0000256" key="1">
    <source>
        <dbReference type="SAM" id="Phobius"/>
    </source>
</evidence>
<evidence type="ECO:0000313" key="3">
    <source>
        <dbReference type="EMBL" id="CAF5125610.1"/>
    </source>
</evidence>
<name>A0A822FAJ7_9BILA</name>
<organism evidence="3 4">
    <name type="scientific">Rotaria socialis</name>
    <dbReference type="NCBI Taxonomy" id="392032"/>
    <lineage>
        <taxon>Eukaryota</taxon>
        <taxon>Metazoa</taxon>
        <taxon>Spiralia</taxon>
        <taxon>Gnathifera</taxon>
        <taxon>Rotifera</taxon>
        <taxon>Eurotatoria</taxon>
        <taxon>Bdelloidea</taxon>
        <taxon>Philodinida</taxon>
        <taxon>Philodinidae</taxon>
        <taxon>Rotaria</taxon>
    </lineage>
</organism>
<feature type="non-terminal residue" evidence="3">
    <location>
        <position position="64"/>
    </location>
</feature>
<keyword evidence="1" id="KW-0472">Membrane</keyword>
<keyword evidence="5" id="KW-1185">Reference proteome</keyword>